<sequence>MMQDLETMLEQRGGERRAALIAQDRHALEDLLADDLIHVHASGAVQNKGEFLTYALEVMRFVDIAQHEAAVRPAGDNGAIVSGAVTTSLMRRATGEQLTSRTFATQVWRRESGGLWRQVAYHATRLP</sequence>
<dbReference type="PATRIC" id="fig|1329909.3.peg.2755"/>
<proteinExistence type="predicted"/>
<dbReference type="InterPro" id="IPR027843">
    <property type="entry name" value="DUF4440"/>
</dbReference>
<comment type="caution">
    <text evidence="2">The sequence shown here is derived from an EMBL/GenBank/DDBJ whole genome shotgun (WGS) entry which is preliminary data.</text>
</comment>
<evidence type="ECO:0000259" key="1">
    <source>
        <dbReference type="Pfam" id="PF14534"/>
    </source>
</evidence>
<evidence type="ECO:0000313" key="3">
    <source>
        <dbReference type="Proteomes" id="UP000015525"/>
    </source>
</evidence>
<protein>
    <recommendedName>
        <fullName evidence="1">DUF4440 domain-containing protein</fullName>
    </recommendedName>
</protein>
<reference evidence="2 3" key="1">
    <citation type="journal article" date="2013" name="Genome Announc.">
        <title>Draft Genome Sequence of Sphingobium quisquiliarum Strain P25T, a Novel Hexachlorocyclohexane (HCH)-Degrading Bacterium Isolated from an HCH Dumpsite.</title>
        <authorList>
            <person name="Kumar Singh A."/>
            <person name="Sangwan N."/>
            <person name="Sharma A."/>
            <person name="Gupta V."/>
            <person name="Khurana J.P."/>
            <person name="Lal R."/>
        </authorList>
    </citation>
    <scope>NUCLEOTIDE SEQUENCE [LARGE SCALE GENOMIC DNA]</scope>
    <source>
        <strain evidence="2 3">P25</strain>
    </source>
</reference>
<dbReference type="Pfam" id="PF14534">
    <property type="entry name" value="DUF4440"/>
    <property type="match status" value="1"/>
</dbReference>
<dbReference type="Gene3D" id="3.10.450.50">
    <property type="match status" value="1"/>
</dbReference>
<dbReference type="AlphaFoldDB" id="T0GWE3"/>
<dbReference type="SUPFAM" id="SSF54427">
    <property type="entry name" value="NTF2-like"/>
    <property type="match status" value="1"/>
</dbReference>
<dbReference type="InterPro" id="IPR032710">
    <property type="entry name" value="NTF2-like_dom_sf"/>
</dbReference>
<organism evidence="2 3">
    <name type="scientific">Sphingobium quisquiliarum P25</name>
    <dbReference type="NCBI Taxonomy" id="1329909"/>
    <lineage>
        <taxon>Bacteria</taxon>
        <taxon>Pseudomonadati</taxon>
        <taxon>Pseudomonadota</taxon>
        <taxon>Alphaproteobacteria</taxon>
        <taxon>Sphingomonadales</taxon>
        <taxon>Sphingomonadaceae</taxon>
        <taxon>Sphingobium</taxon>
    </lineage>
</organism>
<dbReference type="RefSeq" id="WP_021238991.1">
    <property type="nucleotide sequence ID" value="NZ_ATHO01000130.1"/>
</dbReference>
<name>T0GWE3_9SPHN</name>
<feature type="domain" description="DUF4440" evidence="1">
    <location>
        <begin position="16"/>
        <end position="117"/>
    </location>
</feature>
<gene>
    <name evidence="2" type="ORF">L288_14360</name>
</gene>
<evidence type="ECO:0000313" key="2">
    <source>
        <dbReference type="EMBL" id="EQB04258.1"/>
    </source>
</evidence>
<dbReference type="EMBL" id="ATHO01000130">
    <property type="protein sequence ID" value="EQB04258.1"/>
    <property type="molecule type" value="Genomic_DNA"/>
</dbReference>
<keyword evidence="3" id="KW-1185">Reference proteome</keyword>
<accession>T0GWE3</accession>
<dbReference type="Proteomes" id="UP000015525">
    <property type="component" value="Unassembled WGS sequence"/>
</dbReference>